<dbReference type="EMBL" id="FRCP01000016">
    <property type="protein sequence ID" value="SHM74927.1"/>
    <property type="molecule type" value="Genomic_DNA"/>
</dbReference>
<dbReference type="RefSeq" id="WP_073289342.1">
    <property type="nucleotide sequence ID" value="NZ_FRCP01000016.1"/>
</dbReference>
<dbReference type="OrthoDB" id="9798081at2"/>
<accession>A0A1M7LAB3</accession>
<evidence type="ECO:0000259" key="1">
    <source>
        <dbReference type="PROSITE" id="PS51186"/>
    </source>
</evidence>
<organism evidence="2 3">
    <name type="scientific">Anaerosporobacter mobilis DSM 15930</name>
    <dbReference type="NCBI Taxonomy" id="1120996"/>
    <lineage>
        <taxon>Bacteria</taxon>
        <taxon>Bacillati</taxon>
        <taxon>Bacillota</taxon>
        <taxon>Clostridia</taxon>
        <taxon>Lachnospirales</taxon>
        <taxon>Lachnospiraceae</taxon>
        <taxon>Anaerosporobacter</taxon>
    </lineage>
</organism>
<keyword evidence="3" id="KW-1185">Reference proteome</keyword>
<dbReference type="PANTHER" id="PTHR43792">
    <property type="entry name" value="GNAT FAMILY, PUTATIVE (AFU_ORTHOLOGUE AFUA_3G00765)-RELATED-RELATED"/>
    <property type="match status" value="1"/>
</dbReference>
<dbReference type="Proteomes" id="UP000184038">
    <property type="component" value="Unassembled WGS sequence"/>
</dbReference>
<dbReference type="AlphaFoldDB" id="A0A1M7LAB3"/>
<evidence type="ECO:0000313" key="3">
    <source>
        <dbReference type="Proteomes" id="UP000184038"/>
    </source>
</evidence>
<sequence>MNSVKEMRIETDRLIIRPFILNDLSECYELMQDEELFNYLDWKVTSIEIFKGTFNWWIDLYETNFDDDFKYNFAIFLKDNNALIGWGGFGAIDCFYPENEIYYLVGKEYWRKGYATEMMNALLDYYFNTIGMNKIIALAKPENIASNRVIQKLGFKFQYFVHGLPQEFDFYNGEPYYSLTKEEYLQKI</sequence>
<dbReference type="PROSITE" id="PS51186">
    <property type="entry name" value="GNAT"/>
    <property type="match status" value="1"/>
</dbReference>
<gene>
    <name evidence="2" type="ORF">SAMN02746066_03131</name>
</gene>
<name>A0A1M7LAB3_9FIRM</name>
<dbReference type="Pfam" id="PF13302">
    <property type="entry name" value="Acetyltransf_3"/>
    <property type="match status" value="1"/>
</dbReference>
<reference evidence="2 3" key="1">
    <citation type="submission" date="2016-11" db="EMBL/GenBank/DDBJ databases">
        <authorList>
            <person name="Jaros S."/>
            <person name="Januszkiewicz K."/>
            <person name="Wedrychowicz H."/>
        </authorList>
    </citation>
    <scope>NUCLEOTIDE SEQUENCE [LARGE SCALE GENOMIC DNA]</scope>
    <source>
        <strain evidence="2 3">DSM 15930</strain>
    </source>
</reference>
<dbReference type="InterPro" id="IPR051531">
    <property type="entry name" value="N-acetyltransferase"/>
</dbReference>
<dbReference type="InterPro" id="IPR000182">
    <property type="entry name" value="GNAT_dom"/>
</dbReference>
<dbReference type="InterPro" id="IPR016181">
    <property type="entry name" value="Acyl_CoA_acyltransferase"/>
</dbReference>
<dbReference type="CDD" id="cd04301">
    <property type="entry name" value="NAT_SF"/>
    <property type="match status" value="1"/>
</dbReference>
<evidence type="ECO:0000313" key="2">
    <source>
        <dbReference type="EMBL" id="SHM74927.1"/>
    </source>
</evidence>
<dbReference type="PANTHER" id="PTHR43792:SF1">
    <property type="entry name" value="N-ACETYLTRANSFERASE DOMAIN-CONTAINING PROTEIN"/>
    <property type="match status" value="1"/>
</dbReference>
<dbReference type="Gene3D" id="3.40.630.30">
    <property type="match status" value="1"/>
</dbReference>
<dbReference type="GO" id="GO:0016747">
    <property type="term" value="F:acyltransferase activity, transferring groups other than amino-acyl groups"/>
    <property type="evidence" value="ECO:0007669"/>
    <property type="project" value="InterPro"/>
</dbReference>
<dbReference type="STRING" id="1120996.SAMN02746066_03131"/>
<protein>
    <submittedName>
        <fullName evidence="2">Ribosomal-protein-alanine N-acetyltransferase</fullName>
    </submittedName>
</protein>
<feature type="domain" description="N-acetyltransferase" evidence="1">
    <location>
        <begin position="14"/>
        <end position="177"/>
    </location>
</feature>
<dbReference type="SUPFAM" id="SSF55729">
    <property type="entry name" value="Acyl-CoA N-acyltransferases (Nat)"/>
    <property type="match status" value="1"/>
</dbReference>
<keyword evidence="2" id="KW-0808">Transferase</keyword>
<proteinExistence type="predicted"/>